<dbReference type="RefSeq" id="WP_390331784.1">
    <property type="nucleotide sequence ID" value="NZ_JBHRTP010000040.1"/>
</dbReference>
<dbReference type="InterPro" id="IPR046867">
    <property type="entry name" value="AldOxase/xan_DH_MoCoBD2"/>
</dbReference>
<dbReference type="Pfam" id="PF02738">
    <property type="entry name" value="MoCoBD_1"/>
    <property type="match status" value="1"/>
</dbReference>
<dbReference type="PANTHER" id="PTHR47495">
    <property type="entry name" value="ALDEHYDE DEHYDROGENASE"/>
    <property type="match status" value="1"/>
</dbReference>
<dbReference type="Gene3D" id="3.90.1170.50">
    <property type="entry name" value="Aldehyde oxidase/xanthine dehydrogenase, a/b hammerhead"/>
    <property type="match status" value="1"/>
</dbReference>
<sequence>MTEASIISRRAFLQVAAGTGGGLVAAFCLPMVFTRGAMAAPAASTASGLQPNAFVRITPDNWVTVTVGHSELGQGALTAISMMVAEELDADWKRVRWEQAPADPAYNQPIFHTQITGGSMSTGSRYDQQRQAGAAVRAILVAAAAKRWGVDAASLRTESSKVIHPASKRSATYGELASEAVGMPVPDKPKLKDPKDFKIIGKPQIRLDAMTKVDGTAKFGMDVYLPGMLTAVRLHPPVFGGKARSFDAAKAKAVPGVVGVFEIPTGIAVVAKDFWSAKKGRDALVVDWNPVAGERVSSEDQRAAYVKLMDTPGATVMRNDGDVAAAEQRAKRRLSADFPFPYLAHVPMEPYNAVVDLRDDRCEIWIGTQWQSSDQLTAAQITGLKPEQIKLNTMFVGGGFGRRSHPGIAGEAVEVAKAARTNGIKVPVKLVWTREDDVKGGYYRPFVYARLSATLDDAGRVTSWSDRHAAQSVVAGTVFEAQLFKNGIDTQSIEGAEDMPYAVPNMHFDIHQPTYGIPAWFWRSVGHSFNAFIVETFIDELAHAAGKDPYQFRRDLLAGKARHLGVLDTVAKASGWSTKPPAGIYRGIAVHESYGSFVAQVIEVSVSAQKELTIHRVVMALDCGTVINPDLVKAQMESTVVFGLSGALFQEITLDKGVVMQNNFDDYPVLRMYQTPKIELHLVASHEPPSGCGEPGVECVAPALVNAIFAATGERIRSLPLKNHNLKIA</sequence>
<evidence type="ECO:0000259" key="1">
    <source>
        <dbReference type="SMART" id="SM01008"/>
    </source>
</evidence>
<dbReference type="InterPro" id="IPR006311">
    <property type="entry name" value="TAT_signal"/>
</dbReference>
<reference evidence="3" key="1">
    <citation type="journal article" date="2019" name="Int. J. Syst. Evol. Microbiol.">
        <title>The Global Catalogue of Microorganisms (GCM) 10K type strain sequencing project: providing services to taxonomists for standard genome sequencing and annotation.</title>
        <authorList>
            <consortium name="The Broad Institute Genomics Platform"/>
            <consortium name="The Broad Institute Genome Sequencing Center for Infectious Disease"/>
            <person name="Wu L."/>
            <person name="Ma J."/>
        </authorList>
    </citation>
    <scope>NUCLEOTIDE SEQUENCE [LARGE SCALE GENOMIC DNA]</scope>
    <source>
        <strain evidence="3">KCTC 42986</strain>
    </source>
</reference>
<evidence type="ECO:0000313" key="3">
    <source>
        <dbReference type="Proteomes" id="UP001595530"/>
    </source>
</evidence>
<dbReference type="SUPFAM" id="SSF56003">
    <property type="entry name" value="Molybdenum cofactor-binding domain"/>
    <property type="match status" value="2"/>
</dbReference>
<dbReference type="InterPro" id="IPR000674">
    <property type="entry name" value="Ald_Oxase/Xan_DH_a/b"/>
</dbReference>
<name>A0ABV7F5A1_9BURK</name>
<dbReference type="EMBL" id="JBHRTP010000040">
    <property type="protein sequence ID" value="MFC3108972.1"/>
    <property type="molecule type" value="Genomic_DNA"/>
</dbReference>
<dbReference type="InterPro" id="IPR012368">
    <property type="entry name" value="OxRdtase_Mopterin-bd_su_IorB"/>
</dbReference>
<dbReference type="InterPro" id="IPR052516">
    <property type="entry name" value="N-heterocyclic_Hydroxylase"/>
</dbReference>
<dbReference type="SMART" id="SM01008">
    <property type="entry name" value="Ald_Xan_dh_C"/>
    <property type="match status" value="1"/>
</dbReference>
<dbReference type="Gene3D" id="3.30.365.10">
    <property type="entry name" value="Aldehyde oxidase/xanthine dehydrogenase, molybdopterin binding domain"/>
    <property type="match status" value="4"/>
</dbReference>
<dbReference type="InterPro" id="IPR008274">
    <property type="entry name" value="AldOxase/xan_DH_MoCoBD1"/>
</dbReference>
<dbReference type="PROSITE" id="PS51318">
    <property type="entry name" value="TAT"/>
    <property type="match status" value="1"/>
</dbReference>
<dbReference type="PIRSF" id="PIRSF036389">
    <property type="entry name" value="IOR_B"/>
    <property type="match status" value="1"/>
</dbReference>
<comment type="caution">
    <text evidence="2">The sequence shown here is derived from an EMBL/GenBank/DDBJ whole genome shotgun (WGS) entry which is preliminary data.</text>
</comment>
<dbReference type="Pfam" id="PF20256">
    <property type="entry name" value="MoCoBD_2"/>
    <property type="match status" value="2"/>
</dbReference>
<dbReference type="InterPro" id="IPR037165">
    <property type="entry name" value="AldOxase/xan_DH_Mopterin-bd_sf"/>
</dbReference>
<proteinExistence type="predicted"/>
<dbReference type="Proteomes" id="UP001595530">
    <property type="component" value="Unassembled WGS sequence"/>
</dbReference>
<evidence type="ECO:0000313" key="2">
    <source>
        <dbReference type="EMBL" id="MFC3108972.1"/>
    </source>
</evidence>
<organism evidence="2 3">
    <name type="scientific">Undibacterium arcticum</name>
    <dbReference type="NCBI Taxonomy" id="1762892"/>
    <lineage>
        <taxon>Bacteria</taxon>
        <taxon>Pseudomonadati</taxon>
        <taxon>Pseudomonadota</taxon>
        <taxon>Betaproteobacteria</taxon>
        <taxon>Burkholderiales</taxon>
        <taxon>Oxalobacteraceae</taxon>
        <taxon>Undibacterium</taxon>
    </lineage>
</organism>
<feature type="domain" description="Aldehyde oxidase/xanthine dehydrogenase a/b hammerhead" evidence="1">
    <location>
        <begin position="214"/>
        <end position="292"/>
    </location>
</feature>
<dbReference type="PANTHER" id="PTHR47495:SF2">
    <property type="entry name" value="ALDEHYDE DEHYDROGENASE"/>
    <property type="match status" value="1"/>
</dbReference>
<keyword evidence="3" id="KW-1185">Reference proteome</keyword>
<accession>A0ABV7F5A1</accession>
<protein>
    <submittedName>
        <fullName evidence="2">Molybdopterin cofactor-binding domain-containing protein</fullName>
    </submittedName>
</protein>
<gene>
    <name evidence="2" type="ORF">ACFOFO_13560</name>
</gene>